<reference evidence="1" key="1">
    <citation type="submission" date="2017-01" db="EMBL/GenBank/DDBJ databases">
        <authorList>
            <person name="Assis F.L."/>
            <person name="Abrahao J.S."/>
            <person name="Silva L."/>
            <person name="Khalil J.B."/>
            <person name="Rodrigues R."/>
            <person name="Silva L.S."/>
            <person name="Arantes T."/>
            <person name="Boratto P."/>
            <person name="Andrade M."/>
            <person name="Kroon E.G."/>
            <person name="Ribeiro B."/>
            <person name="Bergier I."/>
            <person name="Seligmann H."/>
            <person name="Ghigo E."/>
            <person name="Colson P."/>
            <person name="Levasseur A."/>
            <person name="Raoult D."/>
            <person name="Scola B.L."/>
        </authorList>
    </citation>
    <scope>NUCLEOTIDE SEQUENCE</scope>
    <source>
        <strain evidence="1">Soda lake</strain>
    </source>
</reference>
<dbReference type="KEGG" id="vg:80518499"/>
<dbReference type="EMBL" id="KY523104">
    <property type="protein sequence ID" value="QKU35082.1"/>
    <property type="molecule type" value="Genomic_DNA"/>
</dbReference>
<proteinExistence type="predicted"/>
<dbReference type="GeneID" id="80518499"/>
<dbReference type="RefSeq" id="YP_010781735.1">
    <property type="nucleotide sequence ID" value="NC_075039.1"/>
</dbReference>
<evidence type="ECO:0000313" key="1">
    <source>
        <dbReference type="EMBL" id="QKU35082.1"/>
    </source>
</evidence>
<name>A0A6N1NYC0_9VIRU</name>
<accession>A0A6N1NYC0</accession>
<reference evidence="1" key="2">
    <citation type="journal article" date="2018" name="Nat. Commun.">
        <title>Tailed giant Tupanvirus possesses the most complete translational apparatus of the known virosphere.</title>
        <authorList>
            <person name="Abrahao J."/>
            <person name="Silva L."/>
            <person name="Silva L.S."/>
            <person name="Khalil J.Y.B."/>
            <person name="Rodrigues R."/>
            <person name="Arantes T."/>
            <person name="Assis F."/>
            <person name="Boratto P."/>
            <person name="Andrade M."/>
            <person name="Kroon E.G."/>
            <person name="Ribeiro B."/>
            <person name="Bergier I."/>
            <person name="Seligmann H."/>
            <person name="Ghigo E."/>
            <person name="Colson P."/>
            <person name="Levasseur A."/>
            <person name="Kroemer G."/>
            <person name="Raoult D."/>
            <person name="La Scola B."/>
        </authorList>
    </citation>
    <scope>NUCLEOTIDE SEQUENCE [LARGE SCALE GENOMIC DNA]</scope>
    <source>
        <strain evidence="1">Soda lake</strain>
    </source>
</reference>
<organism evidence="1">
    <name type="scientific">Tupanvirus soda lake</name>
    <dbReference type="NCBI Taxonomy" id="2126985"/>
    <lineage>
        <taxon>Viruses</taxon>
        <taxon>Varidnaviria</taxon>
        <taxon>Bamfordvirae</taxon>
        <taxon>Nucleocytoviricota</taxon>
        <taxon>Megaviricetes</taxon>
        <taxon>Imitervirales</taxon>
        <taxon>Mimiviridae</taxon>
        <taxon>Megamimivirinae</taxon>
        <taxon>Tupanvirus</taxon>
        <taxon>Tupanvirus salinum</taxon>
    </lineage>
</organism>
<protein>
    <submittedName>
        <fullName evidence="1">Putative orfan</fullName>
    </submittedName>
</protein>
<sequence length="55" mass="6854">MGLFCCKFDNDKVVENKYRYSNDKFYTYPIDEPYYRKHPISANIYCDRYRAEYFV</sequence>